<dbReference type="InterPro" id="IPR036388">
    <property type="entry name" value="WH-like_DNA-bd_sf"/>
</dbReference>
<dbReference type="AlphaFoldDB" id="A0ABD1N9K3"/>
<sequence>MENVSTTATSTSPIMSHLRDSLIAQLTELHPSFTIHPHHATIIQCRLQSLLPNLHTPTHPPYALMIRNAIMGLKEDAGSEEEAISAFILREYEDLPWAHAKILTLQLDKLCEIGELARAPCGRFALNGNDVGETKEQCKRGEKRKRVKRRGKNCSDAVGVHEESHEGQLQVIGQQSHHTAPEALSQPTTAENGLDAAADRKAGKCKQNANYQEKSLLPLIVIEQEPTEKNIDDRCLPQSQVRFLYRNVNCIDKIHPHDQTEDMVCSYSKEKETSFSSHPETPNSLVSPTHNSGQQLVVPTSTGSPEFMLSTGIKLSSTQLQQQITLDIDLGTVFKRKASLNCESVHDEQPMQCNQVSPKRNLDGKPMSIDFEKPPKRPRGRPPKLDRGTNQPIVSLLPLDDDIHNEQRQHLNGWGGGTVQFGLDLGRGRGRGLGKPPKLNQIIEQCEEQLPQARGRGRPPKLNGNPIQYEEQSQAHQKSRTRKHSRGPRRGRGRPPKLNENSIQYQEQSQQEDKVQQHGQDRDKGKTAKQHIVRGRGRPPKLNQTTSEQQLQPQDKAQVMMNSPSSGRSQCLRVQRRGRHHKSESREPKPPAEANRANWVLKVLPNRLTQK</sequence>
<comment type="subcellular location">
    <subcellularLocation>
        <location evidence="1">Nucleus</location>
    </subcellularLocation>
</comment>
<dbReference type="InterPro" id="IPR005818">
    <property type="entry name" value="Histone_H1/H5_H15"/>
</dbReference>
<feature type="region of interest" description="Disordered" evidence="4">
    <location>
        <begin position="271"/>
        <end position="303"/>
    </location>
</feature>
<keyword evidence="3" id="KW-0539">Nucleus</keyword>
<dbReference type="PRINTS" id="PR00929">
    <property type="entry name" value="ATHOOK"/>
</dbReference>
<evidence type="ECO:0000313" key="6">
    <source>
        <dbReference type="EMBL" id="KAL2344744.1"/>
    </source>
</evidence>
<evidence type="ECO:0000256" key="4">
    <source>
        <dbReference type="SAM" id="MobiDB-lite"/>
    </source>
</evidence>
<reference evidence="6 7" key="1">
    <citation type="submission" date="2024-08" db="EMBL/GenBank/DDBJ databases">
        <title>Insights into the chromosomal genome structure of Flemingia macrophylla.</title>
        <authorList>
            <person name="Ding Y."/>
            <person name="Zhao Y."/>
            <person name="Bi W."/>
            <person name="Wu M."/>
            <person name="Zhao G."/>
            <person name="Gong Y."/>
            <person name="Li W."/>
            <person name="Zhang P."/>
        </authorList>
    </citation>
    <scope>NUCLEOTIDE SEQUENCE [LARGE SCALE GENOMIC DNA]</scope>
    <source>
        <strain evidence="6">DYQJB</strain>
        <tissue evidence="6">Leaf</tissue>
    </source>
</reference>
<feature type="compositionally biased region" description="Polar residues" evidence="4">
    <location>
        <begin position="274"/>
        <end position="303"/>
    </location>
</feature>
<evidence type="ECO:0000313" key="7">
    <source>
        <dbReference type="Proteomes" id="UP001603857"/>
    </source>
</evidence>
<dbReference type="GO" id="GO:0003677">
    <property type="term" value="F:DNA binding"/>
    <property type="evidence" value="ECO:0007669"/>
    <property type="project" value="UniProtKB-KW"/>
</dbReference>
<keyword evidence="7" id="KW-1185">Reference proteome</keyword>
<dbReference type="SMART" id="SM00384">
    <property type="entry name" value="AT_hook"/>
    <property type="match status" value="4"/>
</dbReference>
<feature type="compositionally biased region" description="Basic residues" evidence="4">
    <location>
        <begin position="574"/>
        <end position="583"/>
    </location>
</feature>
<dbReference type="InterPro" id="IPR017956">
    <property type="entry name" value="AT_hook_DNA-bd_motif"/>
</dbReference>
<evidence type="ECO:0000256" key="1">
    <source>
        <dbReference type="ARBA" id="ARBA00004123"/>
    </source>
</evidence>
<dbReference type="SUPFAM" id="SSF46785">
    <property type="entry name" value="Winged helix' DNA-binding domain"/>
    <property type="match status" value="1"/>
</dbReference>
<comment type="caution">
    <text evidence="6">The sequence shown here is derived from an EMBL/GenBank/DDBJ whole genome shotgun (WGS) entry which is preliminary data.</text>
</comment>
<dbReference type="EMBL" id="JBGMDY010000002">
    <property type="protein sequence ID" value="KAL2344744.1"/>
    <property type="molecule type" value="Genomic_DNA"/>
</dbReference>
<proteinExistence type="predicted"/>
<dbReference type="PROSITE" id="PS51504">
    <property type="entry name" value="H15"/>
    <property type="match status" value="1"/>
</dbReference>
<evidence type="ECO:0000259" key="5">
    <source>
        <dbReference type="PROSITE" id="PS51504"/>
    </source>
</evidence>
<name>A0ABD1N9K3_9FABA</name>
<dbReference type="GO" id="GO:0005634">
    <property type="term" value="C:nucleus"/>
    <property type="evidence" value="ECO:0007669"/>
    <property type="project" value="UniProtKB-SubCell"/>
</dbReference>
<feature type="region of interest" description="Disordered" evidence="4">
    <location>
        <begin position="347"/>
        <end position="392"/>
    </location>
</feature>
<accession>A0ABD1N9K3</accession>
<dbReference type="Proteomes" id="UP001603857">
    <property type="component" value="Unassembled WGS sequence"/>
</dbReference>
<feature type="compositionally biased region" description="Basic residues" evidence="4">
    <location>
        <begin position="527"/>
        <end position="539"/>
    </location>
</feature>
<gene>
    <name evidence="6" type="ORF">Fmac_006029</name>
</gene>
<keyword evidence="2" id="KW-0238">DNA-binding</keyword>
<dbReference type="Pfam" id="PF00538">
    <property type="entry name" value="Linker_histone"/>
    <property type="match status" value="1"/>
</dbReference>
<dbReference type="Gene3D" id="1.10.10.10">
    <property type="entry name" value="Winged helix-like DNA-binding domain superfamily/Winged helix DNA-binding domain"/>
    <property type="match status" value="1"/>
</dbReference>
<organism evidence="6 7">
    <name type="scientific">Flemingia macrophylla</name>
    <dbReference type="NCBI Taxonomy" id="520843"/>
    <lineage>
        <taxon>Eukaryota</taxon>
        <taxon>Viridiplantae</taxon>
        <taxon>Streptophyta</taxon>
        <taxon>Embryophyta</taxon>
        <taxon>Tracheophyta</taxon>
        <taxon>Spermatophyta</taxon>
        <taxon>Magnoliopsida</taxon>
        <taxon>eudicotyledons</taxon>
        <taxon>Gunneridae</taxon>
        <taxon>Pentapetalae</taxon>
        <taxon>rosids</taxon>
        <taxon>fabids</taxon>
        <taxon>Fabales</taxon>
        <taxon>Fabaceae</taxon>
        <taxon>Papilionoideae</taxon>
        <taxon>50 kb inversion clade</taxon>
        <taxon>NPAAA clade</taxon>
        <taxon>indigoferoid/millettioid clade</taxon>
        <taxon>Phaseoleae</taxon>
        <taxon>Flemingia</taxon>
    </lineage>
</organism>
<feature type="compositionally biased region" description="Basic residues" evidence="4">
    <location>
        <begin position="477"/>
        <end position="495"/>
    </location>
</feature>
<dbReference type="PANTHER" id="PTHR11467:SF109">
    <property type="entry name" value="H15 DOMAIN-CONTAINING PROTEIN"/>
    <property type="match status" value="1"/>
</dbReference>
<dbReference type="SMART" id="SM00526">
    <property type="entry name" value="H15"/>
    <property type="match status" value="1"/>
</dbReference>
<dbReference type="PANTHER" id="PTHR11467">
    <property type="entry name" value="HISTONE H1"/>
    <property type="match status" value="1"/>
</dbReference>
<feature type="domain" description="H15" evidence="5">
    <location>
        <begin position="58"/>
        <end position="128"/>
    </location>
</feature>
<feature type="region of interest" description="Disordered" evidence="4">
    <location>
        <begin position="450"/>
        <end position="598"/>
    </location>
</feature>
<dbReference type="InterPro" id="IPR036390">
    <property type="entry name" value="WH_DNA-bd_sf"/>
</dbReference>
<protein>
    <recommendedName>
        <fullName evidence="5">H15 domain-containing protein</fullName>
    </recommendedName>
</protein>
<feature type="compositionally biased region" description="Basic and acidic residues" evidence="4">
    <location>
        <begin position="511"/>
        <end position="526"/>
    </location>
</feature>
<evidence type="ECO:0000256" key="2">
    <source>
        <dbReference type="ARBA" id="ARBA00023125"/>
    </source>
</evidence>
<evidence type="ECO:0000256" key="3">
    <source>
        <dbReference type="ARBA" id="ARBA00023242"/>
    </source>
</evidence>
<feature type="compositionally biased region" description="Polar residues" evidence="4">
    <location>
        <begin position="542"/>
        <end position="569"/>
    </location>
</feature>